<dbReference type="STRING" id="434131.NRI_0877"/>
<organism evidence="4 5">
    <name type="scientific">Neorickettsia risticii (strain Illinois)</name>
    <dbReference type="NCBI Taxonomy" id="434131"/>
    <lineage>
        <taxon>Bacteria</taxon>
        <taxon>Pseudomonadati</taxon>
        <taxon>Pseudomonadota</taxon>
        <taxon>Alphaproteobacteria</taxon>
        <taxon>Rickettsiales</taxon>
        <taxon>Anaplasmataceae</taxon>
        <taxon>Neorickettsia</taxon>
    </lineage>
</organism>
<feature type="domain" description="Peptidase M16 N-terminal" evidence="2">
    <location>
        <begin position="59"/>
        <end position="148"/>
    </location>
</feature>
<dbReference type="Pfam" id="PF00675">
    <property type="entry name" value="Peptidase_M16"/>
    <property type="match status" value="1"/>
</dbReference>
<keyword evidence="1" id="KW-0732">Signal</keyword>
<evidence type="ECO:0000259" key="3">
    <source>
        <dbReference type="Pfam" id="PF05193"/>
    </source>
</evidence>
<dbReference type="OrthoDB" id="9811314at2"/>
<dbReference type="eggNOG" id="COG0612">
    <property type="taxonomic scope" value="Bacteria"/>
</dbReference>
<feature type="domain" description="Peptidase M16 C-terminal" evidence="3">
    <location>
        <begin position="193"/>
        <end position="367"/>
    </location>
</feature>
<proteinExistence type="predicted"/>
<dbReference type="Pfam" id="PF05193">
    <property type="entry name" value="Peptidase_M16_C"/>
    <property type="match status" value="1"/>
</dbReference>
<feature type="signal peptide" evidence="1">
    <location>
        <begin position="1"/>
        <end position="19"/>
    </location>
</feature>
<protein>
    <submittedName>
        <fullName evidence="4">Peptidase, M16 family</fullName>
    </submittedName>
</protein>
<keyword evidence="5" id="KW-1185">Reference proteome</keyword>
<dbReference type="Proteomes" id="UP000001627">
    <property type="component" value="Chromosome"/>
</dbReference>
<dbReference type="PANTHER" id="PTHR11851:SF225">
    <property type="entry name" value="NON-PEPTIDASE HOMOLOG YMXG"/>
    <property type="match status" value="1"/>
</dbReference>
<dbReference type="RefSeq" id="WP_015816718.1">
    <property type="nucleotide sequence ID" value="NC_013009.1"/>
</dbReference>
<dbReference type="SUPFAM" id="SSF63411">
    <property type="entry name" value="LuxS/MPP-like metallohydrolase"/>
    <property type="match status" value="2"/>
</dbReference>
<dbReference type="PANTHER" id="PTHR11851">
    <property type="entry name" value="METALLOPROTEASE"/>
    <property type="match status" value="1"/>
</dbReference>
<dbReference type="InterPro" id="IPR011765">
    <property type="entry name" value="Pept_M16_N"/>
</dbReference>
<evidence type="ECO:0000256" key="1">
    <source>
        <dbReference type="SAM" id="SignalP"/>
    </source>
</evidence>
<sequence length="448" mass="49962">MLRGIIFVLFFVVCEFSHAVDSQTLFKISEVESKYGVRAWFVPKNNVPLVFYSFVFKGGGYAYDPKTKLGLAALVVEVLNEGISGTTNRDFVKSLEKIGGKIVYDLGTDDLVVTVSAPKESIRQVIELFCASIAKPKLDDETLSKVKGRQISQLKRDEGDPMSIAKTEFFKVAFPNSGYSNVRWGRVETVGAIKAEDIKAKIVNVFNRINMRIAVLGNTHADDIKSVLDDYLIEFPLTMMEVKKPEQPVFRSSGECISVEKNIPQNVILFGHGGVSPTDKDFYNLVVLNHILGGDGLESLLMQEIRERKGYTYGIYTQLWHSAVNLLFGFATTSNDNAPQVREGILGVLNELKRSGLTSARVEEAKSHLVDMFVLKMDRSTNMLDMLVQMQKEGLGIDYIEKYLEGIRRVKVENLNLFIKNFLNPQSVLFVNVGATVSQSTGAKVCPK</sequence>
<gene>
    <name evidence="4" type="ordered locus">NRI_0877</name>
</gene>
<accession>C6V625</accession>
<dbReference type="InterPro" id="IPR050361">
    <property type="entry name" value="MPP/UQCRC_Complex"/>
</dbReference>
<dbReference type="KEGG" id="nri:NRI_0877"/>
<reference evidence="4 5" key="1">
    <citation type="journal article" date="2009" name="Nucleic Acids Res.">
        <title>Analysis of complete genome sequence of Neorickettsia risticii: causative agent of Potomac horse fever.</title>
        <authorList>
            <person name="Lin M."/>
            <person name="Zhang C."/>
            <person name="Gibson K."/>
            <person name="Rikihisa Y."/>
        </authorList>
    </citation>
    <scope>NUCLEOTIDE SEQUENCE [LARGE SCALE GENOMIC DNA]</scope>
    <source>
        <strain evidence="4 5">Illinois</strain>
    </source>
</reference>
<name>C6V625_NEORI</name>
<dbReference type="GO" id="GO:0046872">
    <property type="term" value="F:metal ion binding"/>
    <property type="evidence" value="ECO:0007669"/>
    <property type="project" value="InterPro"/>
</dbReference>
<dbReference type="HOGENOM" id="CLU_009902_6_2_5"/>
<dbReference type="AlphaFoldDB" id="C6V625"/>
<dbReference type="EMBL" id="CP001431">
    <property type="protein sequence ID" value="ACT69839.1"/>
    <property type="molecule type" value="Genomic_DNA"/>
</dbReference>
<dbReference type="Gene3D" id="3.30.830.10">
    <property type="entry name" value="Metalloenzyme, LuxS/M16 peptidase-like"/>
    <property type="match status" value="2"/>
</dbReference>
<evidence type="ECO:0000313" key="5">
    <source>
        <dbReference type="Proteomes" id="UP000001627"/>
    </source>
</evidence>
<feature type="chain" id="PRO_5002970564" evidence="1">
    <location>
        <begin position="20"/>
        <end position="448"/>
    </location>
</feature>
<evidence type="ECO:0000259" key="2">
    <source>
        <dbReference type="Pfam" id="PF00675"/>
    </source>
</evidence>
<evidence type="ECO:0000313" key="4">
    <source>
        <dbReference type="EMBL" id="ACT69839.1"/>
    </source>
</evidence>
<dbReference type="InterPro" id="IPR011249">
    <property type="entry name" value="Metalloenz_LuxS/M16"/>
</dbReference>
<dbReference type="InterPro" id="IPR007863">
    <property type="entry name" value="Peptidase_M16_C"/>
</dbReference>